<evidence type="ECO:0000256" key="8">
    <source>
        <dbReference type="HAMAP-Rule" id="MF_00440"/>
    </source>
</evidence>
<evidence type="ECO:0000256" key="1">
    <source>
        <dbReference type="ARBA" id="ARBA00022491"/>
    </source>
</evidence>
<evidence type="ECO:0000256" key="6">
    <source>
        <dbReference type="ARBA" id="ARBA00023125"/>
    </source>
</evidence>
<dbReference type="PROSITE" id="PS51161">
    <property type="entry name" value="ATP_CONE"/>
    <property type="match status" value="1"/>
</dbReference>
<evidence type="ECO:0000256" key="7">
    <source>
        <dbReference type="ARBA" id="ARBA00023163"/>
    </source>
</evidence>
<evidence type="ECO:0000259" key="9">
    <source>
        <dbReference type="PROSITE" id="PS51161"/>
    </source>
</evidence>
<evidence type="ECO:0000256" key="5">
    <source>
        <dbReference type="ARBA" id="ARBA00023015"/>
    </source>
</evidence>
<feature type="domain" description="ATP-cone" evidence="9">
    <location>
        <begin position="49"/>
        <end position="139"/>
    </location>
</feature>
<comment type="similarity">
    <text evidence="8">Belongs to the NrdR family.</text>
</comment>
<dbReference type="Pfam" id="PF22811">
    <property type="entry name" value="Zn_ribbon_NrdR"/>
    <property type="match status" value="1"/>
</dbReference>
<dbReference type="Pfam" id="PF03477">
    <property type="entry name" value="ATP-cone"/>
    <property type="match status" value="1"/>
</dbReference>
<name>A0ABT2F1H4_9STAP</name>
<dbReference type="NCBIfam" id="TIGR00244">
    <property type="entry name" value="transcriptional regulator NrdR"/>
    <property type="match status" value="1"/>
</dbReference>
<keyword evidence="2 8" id="KW-0547">Nucleotide-binding</keyword>
<proteinExistence type="inferred from homology"/>
<keyword evidence="6 8" id="KW-0238">DNA-binding</keyword>
<accession>A0ABT2F1H4</accession>
<comment type="function">
    <text evidence="8">Negatively regulates transcription of bacterial ribonucleotide reductase nrd genes and operons by binding to NrdR-boxes.</text>
</comment>
<reference evidence="10 11" key="1">
    <citation type="journal article" date="2023" name="Int. J. Syst. Evol. Microbiol.">
        <title>Streptococcus sciuri sp. nov., Staphylococcus marylandisciuri sp. nov. and Staphylococcus americanisciuri sp. nov., isolated from faeces of eastern grey squirrel (Sciurus carolinensis).</title>
        <authorList>
            <person name="Volokhov D.V."/>
            <person name="Zagorodnyaya T.A."/>
            <person name="Furtak V.A."/>
            <person name="Nattanmai G."/>
            <person name="Randall L."/>
            <person name="Jose S."/>
            <person name="Gao Y."/>
            <person name="Eisenberg T."/>
            <person name="Delmonte P."/>
            <person name="Blom J."/>
            <person name="Mitchell K.K."/>
        </authorList>
    </citation>
    <scope>NUCLEOTIDE SEQUENCE [LARGE SCALE GENOMIC DNA]</scope>
    <source>
        <strain evidence="10 11">GRT3</strain>
    </source>
</reference>
<keyword evidence="11" id="KW-1185">Reference proteome</keyword>
<organism evidence="10 11">
    <name type="scientific">Staphylococcus americanisciuri</name>
    <dbReference type="NCBI Taxonomy" id="2973940"/>
    <lineage>
        <taxon>Bacteria</taxon>
        <taxon>Bacillati</taxon>
        <taxon>Bacillota</taxon>
        <taxon>Bacilli</taxon>
        <taxon>Bacillales</taxon>
        <taxon>Staphylococcaceae</taxon>
        <taxon>Staphylococcus</taxon>
    </lineage>
</organism>
<sequence>MKCPKCNHTQSRVVDSRHAEDMNAIRRRRECDQCGTRFTTFEHIEMSPLIVVKKDGTREQFNREKIINGLVRSCEKRPVRFQQLEEITNQVEWQLRESGIAEVSSRDVGEHVMDLLMHVDQVSYVRFASVYREFKDVDQLLESMQDILRENKRSEA</sequence>
<dbReference type="HAMAP" id="MF_00440">
    <property type="entry name" value="NrdR"/>
    <property type="match status" value="1"/>
</dbReference>
<keyword evidence="7 8" id="KW-0804">Transcription</keyword>
<dbReference type="Proteomes" id="UP001205609">
    <property type="component" value="Unassembled WGS sequence"/>
</dbReference>
<dbReference type="InterPro" id="IPR005144">
    <property type="entry name" value="ATP-cone_dom"/>
</dbReference>
<keyword evidence="8" id="KW-0479">Metal-binding</keyword>
<dbReference type="PANTHER" id="PTHR30455">
    <property type="entry name" value="TRANSCRIPTIONAL REPRESSOR NRDR"/>
    <property type="match status" value="1"/>
</dbReference>
<keyword evidence="3 8" id="KW-0862">Zinc</keyword>
<evidence type="ECO:0000256" key="4">
    <source>
        <dbReference type="ARBA" id="ARBA00022840"/>
    </source>
</evidence>
<comment type="caution">
    <text evidence="10">The sequence shown here is derived from an EMBL/GenBank/DDBJ whole genome shotgun (WGS) entry which is preliminary data.</text>
</comment>
<dbReference type="InterPro" id="IPR055173">
    <property type="entry name" value="NrdR-like_N"/>
</dbReference>
<keyword evidence="4 8" id="KW-0067">ATP-binding</keyword>
<dbReference type="PANTHER" id="PTHR30455:SF2">
    <property type="entry name" value="TRANSCRIPTIONAL REPRESSOR NRDR"/>
    <property type="match status" value="1"/>
</dbReference>
<keyword evidence="1 8" id="KW-0678">Repressor</keyword>
<evidence type="ECO:0000256" key="2">
    <source>
        <dbReference type="ARBA" id="ARBA00022741"/>
    </source>
</evidence>
<evidence type="ECO:0000256" key="3">
    <source>
        <dbReference type="ARBA" id="ARBA00022833"/>
    </source>
</evidence>
<keyword evidence="8" id="KW-0863">Zinc-finger</keyword>
<comment type="cofactor">
    <cofactor evidence="8">
        <name>Zn(2+)</name>
        <dbReference type="ChEBI" id="CHEBI:29105"/>
    </cofactor>
    <text evidence="8">Binds 1 zinc ion.</text>
</comment>
<feature type="zinc finger region" evidence="8">
    <location>
        <begin position="3"/>
        <end position="34"/>
    </location>
</feature>
<gene>
    <name evidence="8 10" type="primary">nrdR</name>
    <name evidence="10" type="ORF">NXS11_02030</name>
</gene>
<evidence type="ECO:0000313" key="11">
    <source>
        <dbReference type="Proteomes" id="UP001205609"/>
    </source>
</evidence>
<evidence type="ECO:0000313" key="10">
    <source>
        <dbReference type="EMBL" id="MCS4485667.1"/>
    </source>
</evidence>
<dbReference type="EMBL" id="JANUXY010000001">
    <property type="protein sequence ID" value="MCS4485667.1"/>
    <property type="molecule type" value="Genomic_DNA"/>
</dbReference>
<dbReference type="InterPro" id="IPR003796">
    <property type="entry name" value="RNR_NrdR-like"/>
</dbReference>
<dbReference type="RefSeq" id="WP_259198230.1">
    <property type="nucleotide sequence ID" value="NZ_JANUXY010000001.1"/>
</dbReference>
<protein>
    <recommendedName>
        <fullName evidence="8">Transcriptional repressor NrdR</fullName>
    </recommendedName>
</protein>
<keyword evidence="5 8" id="KW-0805">Transcription regulation</keyword>